<protein>
    <submittedName>
        <fullName evidence="1">Glycosyltransferase family protein</fullName>
    </submittedName>
</protein>
<proteinExistence type="predicted"/>
<dbReference type="RefSeq" id="WP_341875744.1">
    <property type="nucleotide sequence ID" value="NZ_CP121687.1"/>
</dbReference>
<organism evidence="1 2">
    <name type="scientific">Defluviitalea saccharophila</name>
    <dbReference type="NCBI Taxonomy" id="879970"/>
    <lineage>
        <taxon>Bacteria</taxon>
        <taxon>Bacillati</taxon>
        <taxon>Bacillota</taxon>
        <taxon>Clostridia</taxon>
        <taxon>Lachnospirales</taxon>
        <taxon>Defluviitaleaceae</taxon>
        <taxon>Defluviitalea</taxon>
    </lineage>
</organism>
<gene>
    <name evidence="1" type="ORF">QBE51_07830</name>
</gene>
<dbReference type="PANTHER" id="PTHR42866">
    <property type="entry name" value="3-DEOXY-MANNO-OCTULOSONATE CYTIDYLYLTRANSFERASE"/>
    <property type="match status" value="1"/>
</dbReference>
<keyword evidence="2" id="KW-1185">Reference proteome</keyword>
<dbReference type="Pfam" id="PF02348">
    <property type="entry name" value="CTP_transf_3"/>
    <property type="match status" value="1"/>
</dbReference>
<reference evidence="1 2" key="1">
    <citation type="submission" date="2023-03" db="EMBL/GenBank/DDBJ databases">
        <title>Novel Species.</title>
        <authorList>
            <person name="Ma S."/>
        </authorList>
    </citation>
    <scope>NUCLEOTIDE SEQUENCE [LARGE SCALE GENOMIC DNA]</scope>
    <source>
        <strain evidence="1 2">LIND6LT2</strain>
    </source>
</reference>
<evidence type="ECO:0000313" key="2">
    <source>
        <dbReference type="Proteomes" id="UP001486565"/>
    </source>
</evidence>
<evidence type="ECO:0000313" key="1">
    <source>
        <dbReference type="EMBL" id="WZL68739.1"/>
    </source>
</evidence>
<name>A0ABZ2Y290_9FIRM</name>
<dbReference type="PANTHER" id="PTHR42866:SF1">
    <property type="entry name" value="SPORE COAT POLYSACCHARIDE BIOSYNTHESIS PROTEIN SPSF"/>
    <property type="match status" value="1"/>
</dbReference>
<dbReference type="SUPFAM" id="SSF53448">
    <property type="entry name" value="Nucleotide-diphospho-sugar transferases"/>
    <property type="match status" value="1"/>
</dbReference>
<dbReference type="CDD" id="cd02518">
    <property type="entry name" value="GT2_SpsF"/>
    <property type="match status" value="1"/>
</dbReference>
<dbReference type="InterPro" id="IPR003329">
    <property type="entry name" value="Cytidylyl_trans"/>
</dbReference>
<sequence>MGNGVICIIQARMGSERLPGKVIKEIKGIPMIVHILNRLNQSSKIEKTIVATSTNSENDQLVEIVENAGGTIFRGSEDDVLKRYVDAAEQFEGEYIIRVTGDCPLISAEVIDTLIDKFLEAKVDYMRVDVPNTFARGFDAEIFTKEALIKAHKEATEARYREHVTLYMYEHPEEFTIEKMEAEESWNRPNYRLCVDTKEDFEVVEKIYDALYDDNSHFTIDDIISYLDNHPEVSNINQSIIQKDV</sequence>
<dbReference type="Proteomes" id="UP001486565">
    <property type="component" value="Chromosome"/>
</dbReference>
<dbReference type="InterPro" id="IPR029044">
    <property type="entry name" value="Nucleotide-diphossugar_trans"/>
</dbReference>
<accession>A0ABZ2Y290</accession>
<dbReference type="Gene3D" id="3.90.550.10">
    <property type="entry name" value="Spore Coat Polysaccharide Biosynthesis Protein SpsA, Chain A"/>
    <property type="match status" value="1"/>
</dbReference>
<dbReference type="EMBL" id="CP121687">
    <property type="protein sequence ID" value="WZL68739.1"/>
    <property type="molecule type" value="Genomic_DNA"/>
</dbReference>